<dbReference type="PANTHER" id="PTHR47955:SF15">
    <property type="entry name" value="CYTOCHROME P450 71A2-LIKE"/>
    <property type="match status" value="1"/>
</dbReference>
<organism evidence="7 8">
    <name type="scientific">Artemisia annua</name>
    <name type="common">Sweet wormwood</name>
    <dbReference type="NCBI Taxonomy" id="35608"/>
    <lineage>
        <taxon>Eukaryota</taxon>
        <taxon>Viridiplantae</taxon>
        <taxon>Streptophyta</taxon>
        <taxon>Embryophyta</taxon>
        <taxon>Tracheophyta</taxon>
        <taxon>Spermatophyta</taxon>
        <taxon>Magnoliopsida</taxon>
        <taxon>eudicotyledons</taxon>
        <taxon>Gunneridae</taxon>
        <taxon>Pentapetalae</taxon>
        <taxon>asterids</taxon>
        <taxon>campanulids</taxon>
        <taxon>Asterales</taxon>
        <taxon>Asteraceae</taxon>
        <taxon>Asteroideae</taxon>
        <taxon>Anthemideae</taxon>
        <taxon>Artemisiinae</taxon>
        <taxon>Artemisia</taxon>
    </lineage>
</organism>
<dbReference type="Proteomes" id="UP000245207">
    <property type="component" value="Unassembled WGS sequence"/>
</dbReference>
<dbReference type="GO" id="GO:0051762">
    <property type="term" value="P:sesquiterpene biosynthetic process"/>
    <property type="evidence" value="ECO:0007669"/>
    <property type="project" value="UniProtKB-ARBA"/>
</dbReference>
<keyword evidence="5" id="KW-0503">Monooxygenase</keyword>
<keyword evidence="3" id="KW-0479">Metal-binding</keyword>
<dbReference type="OrthoDB" id="1470350at2759"/>
<evidence type="ECO:0000313" key="8">
    <source>
        <dbReference type="Proteomes" id="UP000245207"/>
    </source>
</evidence>
<dbReference type="GO" id="GO:0020037">
    <property type="term" value="F:heme binding"/>
    <property type="evidence" value="ECO:0007669"/>
    <property type="project" value="InterPro"/>
</dbReference>
<dbReference type="EMBL" id="PKPP01006678">
    <property type="protein sequence ID" value="PWA55733.1"/>
    <property type="molecule type" value="Genomic_DNA"/>
</dbReference>
<dbReference type="GO" id="GO:0004497">
    <property type="term" value="F:monooxygenase activity"/>
    <property type="evidence" value="ECO:0007669"/>
    <property type="project" value="UniProtKB-KW"/>
</dbReference>
<dbReference type="Gene3D" id="1.10.630.10">
    <property type="entry name" value="Cytochrome P450"/>
    <property type="match status" value="1"/>
</dbReference>
<dbReference type="Pfam" id="PF00067">
    <property type="entry name" value="p450"/>
    <property type="match status" value="1"/>
</dbReference>
<comment type="caution">
    <text evidence="7">The sequence shown here is derived from an EMBL/GenBank/DDBJ whole genome shotgun (WGS) entry which is preliminary data.</text>
</comment>
<dbReference type="InterPro" id="IPR036396">
    <property type="entry name" value="Cyt_P450_sf"/>
</dbReference>
<dbReference type="AlphaFoldDB" id="A0A2U1M396"/>
<sequence>MTRMIDMIDKSCGSVIDLSEMLVSLINNIICQVALGRTFSDLKLKDLLGRLQFLLGVVSVGTYIPWLSWVDWLRGLEGKTNKLAKEIDELFDGIIEDHVNKNKMVDDGGNDQSQDLIDILLDFQRENTTNFIFDRDTIKAVILKTKKA</sequence>
<evidence type="ECO:0000256" key="5">
    <source>
        <dbReference type="ARBA" id="ARBA00023033"/>
    </source>
</evidence>
<evidence type="ECO:0000256" key="2">
    <source>
        <dbReference type="ARBA" id="ARBA00022617"/>
    </source>
</evidence>
<evidence type="ECO:0000256" key="6">
    <source>
        <dbReference type="SAM" id="Phobius"/>
    </source>
</evidence>
<evidence type="ECO:0000256" key="1">
    <source>
        <dbReference type="ARBA" id="ARBA00010617"/>
    </source>
</evidence>
<accession>A0A2U1M396</accession>
<dbReference type="InterPro" id="IPR001128">
    <property type="entry name" value="Cyt_P450"/>
</dbReference>
<protein>
    <submittedName>
        <fullName evidence="7">Cytochrome P450</fullName>
    </submittedName>
</protein>
<evidence type="ECO:0000256" key="4">
    <source>
        <dbReference type="ARBA" id="ARBA00023004"/>
    </source>
</evidence>
<keyword evidence="2" id="KW-0349">Heme</keyword>
<keyword evidence="6" id="KW-0472">Membrane</keyword>
<comment type="similarity">
    <text evidence="1">Belongs to the cytochrome P450 family.</text>
</comment>
<dbReference type="STRING" id="35608.A0A2U1M396"/>
<dbReference type="GO" id="GO:0005506">
    <property type="term" value="F:iron ion binding"/>
    <property type="evidence" value="ECO:0007669"/>
    <property type="project" value="InterPro"/>
</dbReference>
<keyword evidence="4" id="KW-0408">Iron</keyword>
<keyword evidence="8" id="KW-1185">Reference proteome</keyword>
<keyword evidence="6" id="KW-1133">Transmembrane helix</keyword>
<feature type="transmembrane region" description="Helical" evidence="6">
    <location>
        <begin position="51"/>
        <end position="73"/>
    </location>
</feature>
<evidence type="ECO:0000313" key="7">
    <source>
        <dbReference type="EMBL" id="PWA55733.1"/>
    </source>
</evidence>
<dbReference type="GO" id="GO:0016705">
    <property type="term" value="F:oxidoreductase activity, acting on paired donors, with incorporation or reduction of molecular oxygen"/>
    <property type="evidence" value="ECO:0007669"/>
    <property type="project" value="InterPro"/>
</dbReference>
<proteinExistence type="inferred from homology"/>
<dbReference type="SUPFAM" id="SSF48264">
    <property type="entry name" value="Cytochrome P450"/>
    <property type="match status" value="1"/>
</dbReference>
<dbReference type="PANTHER" id="PTHR47955">
    <property type="entry name" value="CYTOCHROME P450 FAMILY 71 PROTEIN"/>
    <property type="match status" value="1"/>
</dbReference>
<keyword evidence="6" id="KW-0812">Transmembrane</keyword>
<gene>
    <name evidence="7" type="ORF">CTI12_AA423490</name>
</gene>
<keyword evidence="5" id="KW-0560">Oxidoreductase</keyword>
<evidence type="ECO:0000256" key="3">
    <source>
        <dbReference type="ARBA" id="ARBA00022723"/>
    </source>
</evidence>
<name>A0A2U1M396_ARTAN</name>
<reference evidence="7 8" key="1">
    <citation type="journal article" date="2018" name="Mol. Plant">
        <title>The genome of Artemisia annua provides insight into the evolution of Asteraceae family and artemisinin biosynthesis.</title>
        <authorList>
            <person name="Shen Q."/>
            <person name="Zhang L."/>
            <person name="Liao Z."/>
            <person name="Wang S."/>
            <person name="Yan T."/>
            <person name="Shi P."/>
            <person name="Liu M."/>
            <person name="Fu X."/>
            <person name="Pan Q."/>
            <person name="Wang Y."/>
            <person name="Lv Z."/>
            <person name="Lu X."/>
            <person name="Zhang F."/>
            <person name="Jiang W."/>
            <person name="Ma Y."/>
            <person name="Chen M."/>
            <person name="Hao X."/>
            <person name="Li L."/>
            <person name="Tang Y."/>
            <person name="Lv G."/>
            <person name="Zhou Y."/>
            <person name="Sun X."/>
            <person name="Brodelius P.E."/>
            <person name="Rose J.K.C."/>
            <person name="Tang K."/>
        </authorList>
    </citation>
    <scope>NUCLEOTIDE SEQUENCE [LARGE SCALE GENOMIC DNA]</scope>
    <source>
        <strain evidence="8">cv. Huhao1</strain>
        <tissue evidence="7">Leaf</tissue>
    </source>
</reference>